<evidence type="ECO:0000313" key="4">
    <source>
        <dbReference type="Proteomes" id="UP000320386"/>
    </source>
</evidence>
<evidence type="ECO:0000256" key="1">
    <source>
        <dbReference type="SAM" id="MobiDB-lite"/>
    </source>
</evidence>
<accession>A0A518BUA0</accession>
<dbReference type="GO" id="GO:0000272">
    <property type="term" value="P:polysaccharide catabolic process"/>
    <property type="evidence" value="ECO:0007669"/>
    <property type="project" value="InterPro"/>
</dbReference>
<protein>
    <recommendedName>
        <fullName evidence="5">Dockerin domain-containing protein</fullName>
    </recommendedName>
</protein>
<dbReference type="InterPro" id="IPR036439">
    <property type="entry name" value="Dockerin_dom_sf"/>
</dbReference>
<dbReference type="EMBL" id="CP036280">
    <property type="protein sequence ID" value="QDU70558.1"/>
    <property type="molecule type" value="Genomic_DNA"/>
</dbReference>
<dbReference type="KEGG" id="mcad:Pan265_03860"/>
<dbReference type="Proteomes" id="UP000320386">
    <property type="component" value="Chromosome"/>
</dbReference>
<feature type="signal peptide" evidence="2">
    <location>
        <begin position="1"/>
        <end position="31"/>
    </location>
</feature>
<dbReference type="InterPro" id="IPR018247">
    <property type="entry name" value="EF_Hand_1_Ca_BS"/>
</dbReference>
<dbReference type="PROSITE" id="PS00018">
    <property type="entry name" value="EF_HAND_1"/>
    <property type="match status" value="2"/>
</dbReference>
<reference evidence="3 4" key="1">
    <citation type="submission" date="2019-02" db="EMBL/GenBank/DDBJ databases">
        <title>Deep-cultivation of Planctomycetes and their phenomic and genomic characterization uncovers novel biology.</title>
        <authorList>
            <person name="Wiegand S."/>
            <person name="Jogler M."/>
            <person name="Boedeker C."/>
            <person name="Pinto D."/>
            <person name="Vollmers J."/>
            <person name="Rivas-Marin E."/>
            <person name="Kohn T."/>
            <person name="Peeters S.H."/>
            <person name="Heuer A."/>
            <person name="Rast P."/>
            <person name="Oberbeckmann S."/>
            <person name="Bunk B."/>
            <person name="Jeske O."/>
            <person name="Meyerdierks A."/>
            <person name="Storesund J.E."/>
            <person name="Kallscheuer N."/>
            <person name="Luecker S."/>
            <person name="Lage O.M."/>
            <person name="Pohl T."/>
            <person name="Merkel B.J."/>
            <person name="Hornburger P."/>
            <person name="Mueller R.-W."/>
            <person name="Bruemmer F."/>
            <person name="Labrenz M."/>
            <person name="Spormann A.M."/>
            <person name="Op den Camp H."/>
            <person name="Overmann J."/>
            <person name="Amann R."/>
            <person name="Jetten M.S.M."/>
            <person name="Mascher T."/>
            <person name="Medema M.H."/>
            <person name="Devos D.P."/>
            <person name="Kaster A.-K."/>
            <person name="Ovreas L."/>
            <person name="Rohde M."/>
            <person name="Galperin M.Y."/>
            <person name="Jogler C."/>
        </authorList>
    </citation>
    <scope>NUCLEOTIDE SEQUENCE [LARGE SCALE GENOMIC DNA]</scope>
    <source>
        <strain evidence="3 4">Pan265</strain>
    </source>
</reference>
<gene>
    <name evidence="3" type="ORF">Pan265_03860</name>
</gene>
<proteinExistence type="predicted"/>
<feature type="region of interest" description="Disordered" evidence="1">
    <location>
        <begin position="445"/>
        <end position="467"/>
    </location>
</feature>
<sequence precursor="true">MFEARLVVCGVSTRALLAAFVAGSLVSPTRADDLLLDTDLLTITNLTTNQVWGAGEGLVGASDQNGVATFTFSDDFMLGAGDTLTGAGSAPARFLVGNNVLIDTGAVIDFSAIGTQAGPGGGVGGVGGTGGGGSVGGGGGDGAGVQPIVGGGAFAFFFGFNPPPVPSFGGKDGQVGFAADVADGGVDGTAGSAGFGQLSGGGLGGLAGQAGGVGSLQGGGGSGGVGGTPGISLPFEFITGPLTNNALKPGDGTVGLSGTGGDDGDAGGTGRGGQNLSGAFGLTGGAGGGGGGGAGGAQGGGGGGGGGGGASGAGAWAIVAVPDATKPGWSFGGTGGIGGRGGDGGAGGTGGFGADGRDGGAGGGAFAIEAQGEIVYRGSGLATGGDGASGVAGASGAAGGGGQGGGFFQDGTIGLPGVQTYSIPFTPIFFIGPNFPGQTGADGAIGGAGGAGGDGGRGGHAGGGSGGTIKLVGTRVSGQGATVDLSGGLGGDSSTSIDDGGRGRFLLGTNAVAEGSSAIGTFGGGVAGQDSPTRLGSRSANPFIAGAPLVPNLPNLVGGAEAFGLTGLDATQIETSPGVTLVSQTPANALGGIARYDLDLEGFSAFIGYDLLVLYSARPETLENPRFGVGQEGFGERLLLGGAGNDPLFGGTSDQVLSGLESFGVYATLIPEDAEDFFFSFETAGNVYSAQQQVLTPGEFIYVTASPDNPVYDAVWSSSGSGVWSDPLRWVVTDAETGQAPGPGELVGWPGYPQNVLGGYAFNVEVGRDATPVFAQVAQDVSVAIDQLRVANLSSVTIQPGRSLTIEQFVERSGSGLITNDGTIYLNSGVGNDGTLRFTGPDIVLEGSGLLASYGGGLTSLQGLRATDRLTQRAGHTISIDGALGNNALLIVNEGTITNAPLAAGAVLGALVIDPTGDAQRNTPGLDNAGAILGVAPLTIRDTFLLNRAGGTISGGTVNLESVRLHNDGSFTATNLNISNSVGMLGGSGSFDVTNLAVTNSELALTTPIWTSDRLEVFSSVIVNDASIGSAKGILITDTTLLGGVLRIGADASVDGRFENVTIVGDGQPGGGGVAQLSTSDLEVAGRLRVEGLDTVEFNTLYIDESAEVVFSSTGGGSTYASIYELGGTPDGSGDASVLIRMLGDSDELELYDIRSDDLRARIEATYVYLGGGEINPSGSSDDVEAGFTLIGAFEGDAILSDGTFDFRQAQGNAFDLTVIESTIRGGDITVDGLFDMSSSTVENARLNLVSDAYLDGTLRNVTLGPSTYAQLGELVIDGVLEIEDNGYTAFEGGTIIINNDLNFRGSTFIEFYDVTLFADNPGSRVTFGAGVTVEIGSGLDAGTLGEDSIIFENEGSLSWLDAGTIDAFGGGPGGAVGLINRGSIEGTVGLSDGQPDIRDTVIDNEGGYLSAVLEWVEVRGGVVGSIEATDVTLVDVTVRNGTVFSIDGTLELVGEIVLDQGSISATGGFGPLRLGPGGVVISGTGSVDLSDGVEALNSGDRLVLGENVSSTFDFDSSGYLLSDTGAAITNLGSMEVFGSLEISGISGLVTLPAGSSVPNEADPVYAELGNIQPGEEGSFTGSLDNAFVTLESDTVYATDFAFINRGSVFASYTQVSGEAFDNRGGYFEGDTLELYDAVILGGSLDGEGPVGYLGFGEVYLEDGQIRGGEVDGDVYAWSGFNILEDVTLFSTLYMDAGDDTLTLAGRTVISQVAPMSGIIEIAANADVSIDDFDTSYYDSRTELEIHVTHADSQLSFRTFSSLVHTLVHTGGRINIGSIDIADDESPLTYLQEGGVVSPGGRPGDSVNSFAGSFFLTYGYTYEMLEEAVLLIEVNELPFQPYDRFLTDDTATLILNGSLAIELVGGRPAAGTEFQILNIDPGASVTGWFDTSGIDTSLWDLSDLATLGIIRALALTGDFDGDGVLAASDLELLYQAIGSGDPVFDLDEDAAVDGQDLALWLTGLFGTASGDANLDGRVDLLDLSVLAGGFNGVATSYQGGDFNADGFVDLLDLSVLASTFGFDNTVIPEPGGLAVLLAGGWVLRRGGRRVA</sequence>
<evidence type="ECO:0000256" key="2">
    <source>
        <dbReference type="SAM" id="SignalP"/>
    </source>
</evidence>
<feature type="region of interest" description="Disordered" evidence="1">
    <location>
        <begin position="330"/>
        <end position="355"/>
    </location>
</feature>
<keyword evidence="2" id="KW-0732">Signal</keyword>
<feature type="chain" id="PRO_5021782177" description="Dockerin domain-containing protein" evidence="2">
    <location>
        <begin position="32"/>
        <end position="2051"/>
    </location>
</feature>
<keyword evidence="4" id="KW-1185">Reference proteome</keyword>
<evidence type="ECO:0000313" key="3">
    <source>
        <dbReference type="EMBL" id="QDU70558.1"/>
    </source>
</evidence>
<name>A0A518BUA0_9BACT</name>
<feature type="compositionally biased region" description="Gly residues" evidence="1">
    <location>
        <begin position="252"/>
        <end position="278"/>
    </location>
</feature>
<dbReference type="Gene3D" id="1.10.1330.10">
    <property type="entry name" value="Dockerin domain"/>
    <property type="match status" value="1"/>
</dbReference>
<feature type="region of interest" description="Disordered" evidence="1">
    <location>
        <begin position="249"/>
        <end position="278"/>
    </location>
</feature>
<dbReference type="SUPFAM" id="SSF63446">
    <property type="entry name" value="Type I dockerin domain"/>
    <property type="match status" value="1"/>
</dbReference>
<evidence type="ECO:0008006" key="5">
    <source>
        <dbReference type="Google" id="ProtNLM"/>
    </source>
</evidence>
<organism evidence="3 4">
    <name type="scientific">Mucisphaera calidilacus</name>
    <dbReference type="NCBI Taxonomy" id="2527982"/>
    <lineage>
        <taxon>Bacteria</taxon>
        <taxon>Pseudomonadati</taxon>
        <taxon>Planctomycetota</taxon>
        <taxon>Phycisphaerae</taxon>
        <taxon>Phycisphaerales</taxon>
        <taxon>Phycisphaeraceae</taxon>
        <taxon>Mucisphaera</taxon>
    </lineage>
</organism>
<dbReference type="RefSeq" id="WP_236254845.1">
    <property type="nucleotide sequence ID" value="NZ_CP036280.1"/>
</dbReference>